<dbReference type="EMBL" id="JBJVNI010000012">
    <property type="protein sequence ID" value="MFM9611626.1"/>
    <property type="molecule type" value="Genomic_DNA"/>
</dbReference>
<keyword evidence="2" id="KW-1185">Reference proteome</keyword>
<reference evidence="1 2" key="1">
    <citation type="submission" date="2024-12" db="EMBL/GenBank/DDBJ databases">
        <title>Forecasting of Potato common scab and diversities of Pathogenic streptomyces spp. in china.</title>
        <authorList>
            <person name="Handique U."/>
            <person name="Wu J."/>
        </authorList>
    </citation>
    <scope>NUCLEOTIDE SEQUENCE [LARGE SCALE GENOMIC DNA]</scope>
    <source>
        <strain evidence="1 2">ZRIMU1530</strain>
    </source>
</reference>
<dbReference type="Proteomes" id="UP001631957">
    <property type="component" value="Unassembled WGS sequence"/>
</dbReference>
<name>A0ABW9HVH0_9ACTN</name>
<sequence>MHSNSAHSVIVVPRHRHPAQIRLAPGEKLAFGRVPTSGHGRGLPLRHEGIQLTAGLITAYRAYWTLTNLSPCQTYLVENPEGAGEHIKVGPGRREAPIPFEFGRVVLPAGQELIDFDVWATCHDYQGAQGPREGQEQAPALPAFPLDRTRRYFLVLASLCEPRLREAPFAQLPSTREIIERLRPAWPAVSKSAVQWSVDYLAEKFCLTPARHSGKRESLVSLALRFDLVREDDLTLLNRRRQAS</sequence>
<comment type="caution">
    <text evidence="1">The sequence shown here is derived from an EMBL/GenBank/DDBJ whole genome shotgun (WGS) entry which is preliminary data.</text>
</comment>
<evidence type="ECO:0000313" key="1">
    <source>
        <dbReference type="EMBL" id="MFM9611626.1"/>
    </source>
</evidence>
<organism evidence="1 2">
    <name type="scientific">Streptomyces niveiscabiei</name>
    <dbReference type="NCBI Taxonomy" id="164115"/>
    <lineage>
        <taxon>Bacteria</taxon>
        <taxon>Bacillati</taxon>
        <taxon>Actinomycetota</taxon>
        <taxon>Actinomycetes</taxon>
        <taxon>Kitasatosporales</taxon>
        <taxon>Streptomycetaceae</taxon>
        <taxon>Streptomyces</taxon>
    </lineage>
</organism>
<gene>
    <name evidence="1" type="ORF">ACKI18_23290</name>
</gene>
<accession>A0ABW9HVH0</accession>
<dbReference type="RefSeq" id="WP_409123200.1">
    <property type="nucleotide sequence ID" value="NZ_JBJVNI010000012.1"/>
</dbReference>
<proteinExistence type="predicted"/>
<protein>
    <submittedName>
        <fullName evidence="1">FHA domain-containing protein</fullName>
    </submittedName>
</protein>
<evidence type="ECO:0000313" key="2">
    <source>
        <dbReference type="Proteomes" id="UP001631957"/>
    </source>
</evidence>